<keyword evidence="12" id="KW-1185">Reference proteome</keyword>
<name>A0ABW0X5Z5_9ACTN</name>
<dbReference type="Pfam" id="PF01761">
    <property type="entry name" value="DHQ_synthase"/>
    <property type="match status" value="1"/>
</dbReference>
<keyword evidence="4" id="KW-0520">NAD</keyword>
<dbReference type="EC" id="4.2.3.152" evidence="7"/>
<dbReference type="CDD" id="cd08199">
    <property type="entry name" value="EEVS"/>
    <property type="match status" value="1"/>
</dbReference>
<evidence type="ECO:0000259" key="9">
    <source>
        <dbReference type="Pfam" id="PF01761"/>
    </source>
</evidence>
<dbReference type="InterPro" id="IPR030960">
    <property type="entry name" value="DHQS/DOIS_N"/>
</dbReference>
<evidence type="ECO:0000313" key="11">
    <source>
        <dbReference type="EMBL" id="MFC5665970.1"/>
    </source>
</evidence>
<sequence>MSITVSRDRHHRYSVVASGEALAPTGPLRRVLQEHTGEQLVVVDEALWPTYGPAIEALLAESAHRILRLPAGEQNKTLDATLRVVEAMDACRIPRRSSPVLAIGGGVLCDLVGFAASIYRRGVPYIRVPTTLLAQVDVSAAIKTGVDHNGFRNRLGTFWPAALTVVDHGFLATQTSEQISQGLGEVFKLALIASEDLFARLARLPADWSPQWFATSADAAALMRQALELMVAELSDDLWEDNLARRVDFGHSFSPLIEMRTGLHHGHAVALDCLLGASIAAGRGLLATETLPHIAAVMRRCALPVRHRAFEDVDELWTALAEVVHHRDGAQHLPVPIDLGKHAFLEDLTRAELAAAVRRLRRAV</sequence>
<dbReference type="GO" id="GO:0016829">
    <property type="term" value="F:lyase activity"/>
    <property type="evidence" value="ECO:0007669"/>
    <property type="project" value="UniProtKB-KW"/>
</dbReference>
<evidence type="ECO:0000256" key="1">
    <source>
        <dbReference type="ARBA" id="ARBA00001911"/>
    </source>
</evidence>
<gene>
    <name evidence="11" type="ORF">ACFP3U_23705</name>
</gene>
<dbReference type="EMBL" id="JBHSOF010000034">
    <property type="protein sequence ID" value="MFC5665970.1"/>
    <property type="molecule type" value="Genomic_DNA"/>
</dbReference>
<comment type="caution">
    <text evidence="11">The sequence shown here is derived from an EMBL/GenBank/DDBJ whole genome shotgun (WGS) entry which is preliminary data.</text>
</comment>
<dbReference type="Gene3D" id="1.20.1090.10">
    <property type="entry name" value="Dehydroquinate synthase-like - alpha domain"/>
    <property type="match status" value="1"/>
</dbReference>
<keyword evidence="5 11" id="KW-0456">Lyase</keyword>
<dbReference type="InterPro" id="IPR035872">
    <property type="entry name" value="EEVS-like"/>
</dbReference>
<reference evidence="12" key="1">
    <citation type="journal article" date="2019" name="Int. J. Syst. Evol. Microbiol.">
        <title>The Global Catalogue of Microorganisms (GCM) 10K type strain sequencing project: providing services to taxonomists for standard genome sequencing and annotation.</title>
        <authorList>
            <consortium name="The Broad Institute Genomics Platform"/>
            <consortium name="The Broad Institute Genome Sequencing Center for Infectious Disease"/>
            <person name="Wu L."/>
            <person name="Ma J."/>
        </authorList>
    </citation>
    <scope>NUCLEOTIDE SEQUENCE [LARGE SCALE GENOMIC DNA]</scope>
    <source>
        <strain evidence="12">CGMCC 4.1437</strain>
    </source>
</reference>
<dbReference type="Gene3D" id="3.40.50.1970">
    <property type="match status" value="1"/>
</dbReference>
<dbReference type="InterPro" id="IPR056179">
    <property type="entry name" value="DHQS_C"/>
</dbReference>
<feature type="domain" description="3-dehydroquinate synthase C-terminal" evidence="10">
    <location>
        <begin position="182"/>
        <end position="316"/>
    </location>
</feature>
<evidence type="ECO:0000313" key="12">
    <source>
        <dbReference type="Proteomes" id="UP001595975"/>
    </source>
</evidence>
<evidence type="ECO:0000256" key="4">
    <source>
        <dbReference type="ARBA" id="ARBA00023027"/>
    </source>
</evidence>
<dbReference type="Pfam" id="PF24621">
    <property type="entry name" value="DHQS_C"/>
    <property type="match status" value="1"/>
</dbReference>
<dbReference type="PANTHER" id="PTHR43622">
    <property type="entry name" value="3-DEHYDROQUINATE SYNTHASE"/>
    <property type="match status" value="1"/>
</dbReference>
<evidence type="ECO:0000256" key="7">
    <source>
        <dbReference type="ARBA" id="ARBA00024060"/>
    </source>
</evidence>
<dbReference type="SUPFAM" id="SSF56796">
    <property type="entry name" value="Dehydroquinate synthase-like"/>
    <property type="match status" value="1"/>
</dbReference>
<protein>
    <recommendedName>
        <fullName evidence="8">2-epi-5-epi-valiolone synthase</fullName>
        <ecNumber evidence="7">4.2.3.152</ecNumber>
    </recommendedName>
</protein>
<evidence type="ECO:0000259" key="10">
    <source>
        <dbReference type="Pfam" id="PF24621"/>
    </source>
</evidence>
<feature type="domain" description="3-dehydroquinate synthase N-terminal" evidence="9">
    <location>
        <begin position="68"/>
        <end position="180"/>
    </location>
</feature>
<organism evidence="11 12">
    <name type="scientific">Kitasatospora misakiensis</name>
    <dbReference type="NCBI Taxonomy" id="67330"/>
    <lineage>
        <taxon>Bacteria</taxon>
        <taxon>Bacillati</taxon>
        <taxon>Actinomycetota</taxon>
        <taxon>Actinomycetes</taxon>
        <taxon>Kitasatosporales</taxon>
        <taxon>Streptomycetaceae</taxon>
        <taxon>Kitasatospora</taxon>
    </lineage>
</organism>
<comment type="cofactor">
    <cofactor evidence="1">
        <name>NAD(+)</name>
        <dbReference type="ChEBI" id="CHEBI:57540"/>
    </cofactor>
</comment>
<dbReference type="InterPro" id="IPR050071">
    <property type="entry name" value="Dehydroquinate_synthase"/>
</dbReference>
<keyword evidence="2" id="KW-0479">Metal-binding</keyword>
<dbReference type="Proteomes" id="UP001595975">
    <property type="component" value="Unassembled WGS sequence"/>
</dbReference>
<comment type="catalytic activity">
    <reaction evidence="6">
        <text>D-sedoheptulose 7-phosphate = 2-epi-5-epi-valiolone + phosphate</text>
        <dbReference type="Rhea" id="RHEA:44184"/>
        <dbReference type="ChEBI" id="CHEBI:43474"/>
        <dbReference type="ChEBI" id="CHEBI:57483"/>
        <dbReference type="ChEBI" id="CHEBI:84187"/>
        <dbReference type="EC" id="4.2.3.152"/>
    </reaction>
</comment>
<evidence type="ECO:0000256" key="5">
    <source>
        <dbReference type="ARBA" id="ARBA00023239"/>
    </source>
</evidence>
<evidence type="ECO:0000256" key="2">
    <source>
        <dbReference type="ARBA" id="ARBA00022723"/>
    </source>
</evidence>
<evidence type="ECO:0000256" key="8">
    <source>
        <dbReference type="ARBA" id="ARBA00024092"/>
    </source>
</evidence>
<evidence type="ECO:0000256" key="3">
    <source>
        <dbReference type="ARBA" id="ARBA00022741"/>
    </source>
</evidence>
<dbReference type="PANTHER" id="PTHR43622:SF3">
    <property type="entry name" value="2-EPI-5-EPI-VALIOLONE SYNTHASE"/>
    <property type="match status" value="1"/>
</dbReference>
<accession>A0ABW0X5Z5</accession>
<dbReference type="RefSeq" id="WP_380227642.1">
    <property type="nucleotide sequence ID" value="NZ_JBHSOF010000034.1"/>
</dbReference>
<evidence type="ECO:0000256" key="6">
    <source>
        <dbReference type="ARBA" id="ARBA00023993"/>
    </source>
</evidence>
<proteinExistence type="predicted"/>
<keyword evidence="3" id="KW-0547">Nucleotide-binding</keyword>